<name>A0A8S0XQN5_CYCAE</name>
<dbReference type="Proteomes" id="UP000467700">
    <property type="component" value="Unassembled WGS sequence"/>
</dbReference>
<evidence type="ECO:0000313" key="3">
    <source>
        <dbReference type="Proteomes" id="UP000467700"/>
    </source>
</evidence>
<feature type="compositionally biased region" description="Polar residues" evidence="1">
    <location>
        <begin position="50"/>
        <end position="75"/>
    </location>
</feature>
<dbReference type="EMBL" id="CACVBS010000038">
    <property type="protein sequence ID" value="CAA7263167.1"/>
    <property type="molecule type" value="Genomic_DNA"/>
</dbReference>
<dbReference type="OrthoDB" id="2434934at2759"/>
<proteinExistence type="predicted"/>
<protein>
    <submittedName>
        <fullName evidence="2">Uncharacterized protein</fullName>
    </submittedName>
</protein>
<dbReference type="AlphaFoldDB" id="A0A8S0XQN5"/>
<evidence type="ECO:0000256" key="1">
    <source>
        <dbReference type="SAM" id="MobiDB-lite"/>
    </source>
</evidence>
<feature type="region of interest" description="Disordered" evidence="1">
    <location>
        <begin position="36"/>
        <end position="85"/>
    </location>
</feature>
<keyword evidence="3" id="KW-1185">Reference proteome</keyword>
<reference evidence="2 3" key="1">
    <citation type="submission" date="2020-01" db="EMBL/GenBank/DDBJ databases">
        <authorList>
            <person name="Gupta K D."/>
        </authorList>
    </citation>
    <scope>NUCLEOTIDE SEQUENCE [LARGE SCALE GENOMIC DNA]</scope>
</reference>
<organism evidence="2 3">
    <name type="scientific">Cyclocybe aegerita</name>
    <name type="common">Black poplar mushroom</name>
    <name type="synonym">Agrocybe aegerita</name>
    <dbReference type="NCBI Taxonomy" id="1973307"/>
    <lineage>
        <taxon>Eukaryota</taxon>
        <taxon>Fungi</taxon>
        <taxon>Dikarya</taxon>
        <taxon>Basidiomycota</taxon>
        <taxon>Agaricomycotina</taxon>
        <taxon>Agaricomycetes</taxon>
        <taxon>Agaricomycetidae</taxon>
        <taxon>Agaricales</taxon>
        <taxon>Agaricineae</taxon>
        <taxon>Bolbitiaceae</taxon>
        <taxon>Cyclocybe</taxon>
    </lineage>
</organism>
<feature type="region of interest" description="Disordered" evidence="1">
    <location>
        <begin position="435"/>
        <end position="462"/>
    </location>
</feature>
<accession>A0A8S0XQN5</accession>
<evidence type="ECO:0000313" key="2">
    <source>
        <dbReference type="EMBL" id="CAA7263167.1"/>
    </source>
</evidence>
<gene>
    <name evidence="2" type="ORF">AAE3_LOCUS5339</name>
</gene>
<sequence length="498" mass="52996">MGFWSLFSYSAETRVNAATGEQQVTIKSTSVIASVDDAPSSSVGFGPSIENAQADATQSTPSGPTEATVTSSIQQKRPPDDPVVAHPRKFWRLGFARKRPTEHKIALSTIAEHEKRGHVREASTRHAVQKVQMSKSEKRAQKSAMAVRSLIIGPTSAAAAPKMTPMVAKPQLSKIRSQLKDPKSANKLIAQLRQLPASGDSAIHPHAGCSNGPIHAVCLEHPEAEEEHLHFAKLQQSSSTSPDDASTLVANVAGITSAPVGKLADLFSEMQVVDLVKSPDLGLGQPGDGKGLLAGALPTAETVLEGVRKITPELMALGYATGKVIAPDHSGVYPPTDRMSVLTYWWGLEVLLPPPSLEYLASVQSVTGTVINFLSALALVNNGVREILPFVRYIAQFIDFEFNAIKKQDQGNGVVCAATWIMPAALVPRPWDFPLPPTSEPLTDPPTQADKPEGPVLPPSHGVVIPPVPLPKPMNSLLDVVDNGPLPVEIASRGDTSP</sequence>
<comment type="caution">
    <text evidence="2">The sequence shown here is derived from an EMBL/GenBank/DDBJ whole genome shotgun (WGS) entry which is preliminary data.</text>
</comment>